<dbReference type="SMART" id="SM00060">
    <property type="entry name" value="FN3"/>
    <property type="match status" value="2"/>
</dbReference>
<organism evidence="4 5">
    <name type="scientific">Svornostia abyssi</name>
    <dbReference type="NCBI Taxonomy" id="2898438"/>
    <lineage>
        <taxon>Bacteria</taxon>
        <taxon>Bacillati</taxon>
        <taxon>Actinomycetota</taxon>
        <taxon>Thermoleophilia</taxon>
        <taxon>Solirubrobacterales</taxon>
        <taxon>Baekduiaceae</taxon>
        <taxon>Svornostia</taxon>
    </lineage>
</organism>
<feature type="domain" description="Fibronectin type-III" evidence="3">
    <location>
        <begin position="126"/>
        <end position="228"/>
    </location>
</feature>
<keyword evidence="1" id="KW-0378">Hydrolase</keyword>
<feature type="domain" description="Fibronectin type-III" evidence="3">
    <location>
        <begin position="22"/>
        <end position="120"/>
    </location>
</feature>
<evidence type="ECO:0000256" key="1">
    <source>
        <dbReference type="ARBA" id="ARBA00023295"/>
    </source>
</evidence>
<keyword evidence="2" id="KW-0732">Signal</keyword>
<keyword evidence="5" id="KW-1185">Reference proteome</keyword>
<proteinExistence type="predicted"/>
<dbReference type="InterPro" id="IPR013783">
    <property type="entry name" value="Ig-like_fold"/>
</dbReference>
<evidence type="ECO:0000256" key="2">
    <source>
        <dbReference type="SAM" id="SignalP"/>
    </source>
</evidence>
<dbReference type="InterPro" id="IPR036116">
    <property type="entry name" value="FN3_sf"/>
</dbReference>
<evidence type="ECO:0000313" key="4">
    <source>
        <dbReference type="EMBL" id="UUY03772.1"/>
    </source>
</evidence>
<dbReference type="SUPFAM" id="SSF49265">
    <property type="entry name" value="Fibronectin type III"/>
    <property type="match status" value="1"/>
</dbReference>
<evidence type="ECO:0000259" key="3">
    <source>
        <dbReference type="PROSITE" id="PS50853"/>
    </source>
</evidence>
<dbReference type="EMBL" id="CP088295">
    <property type="protein sequence ID" value="UUY03772.1"/>
    <property type="molecule type" value="Genomic_DNA"/>
</dbReference>
<reference evidence="5" key="1">
    <citation type="submission" date="2021-11" db="EMBL/GenBank/DDBJ databases">
        <title>Cultivation dependent microbiological survey of springs from the worlds oldest radium mine currently devoted to the extraction of radon-saturated water.</title>
        <authorList>
            <person name="Kapinusova G."/>
            <person name="Smrhova T."/>
            <person name="Strejcek M."/>
            <person name="Suman J."/>
            <person name="Jani K."/>
            <person name="Pajer P."/>
            <person name="Uhlik O."/>
        </authorList>
    </citation>
    <scope>NUCLEOTIDE SEQUENCE [LARGE SCALE GENOMIC DNA]</scope>
    <source>
        <strain evidence="5">J379</strain>
    </source>
</reference>
<keyword evidence="1" id="KW-0326">Glycosidase</keyword>
<feature type="signal peptide" evidence="2">
    <location>
        <begin position="1"/>
        <end position="20"/>
    </location>
</feature>
<dbReference type="CDD" id="cd00063">
    <property type="entry name" value="FN3"/>
    <property type="match status" value="1"/>
</dbReference>
<sequence length="417" mass="44231">MRWLTVVFAVLFIAPATAGAAAPTVVTGPPAAVTKSALTATGTVDPKGLPTTYRVEYGPTELYGSTTAEVTAGDGTEPVPVSIPITGLQAGTAYRYRLVATNADGTSTGADQKVVTAAAAVTAARPPAAATKPVRDVQPTAVTLVATVNPRGLPTRYAFEYGVTPALGSRTAEAAAGSAAQVETVTRTLTRLQPATRYYVRVVATNSAGTIVGATRSFVTSRGLTSVLLSPLAPSILWGGGTTVRGRVTGAGVRGLIVAMERQDYPFRAPFREVKRRTTGADGAFFFPLDQVRSPARVRVVTRTSTPTTSPVVQVGTRLLVTVATLRAAPRRVTLVGTVRPGVGRGRVVAQRRTASGRWVTLQRARVRRINATRTRFRITVTRRTSTSRVRIVALPSDTRRYGRGESRVLRVAKRRR</sequence>
<dbReference type="PROSITE" id="PS50853">
    <property type="entry name" value="FN3"/>
    <property type="match status" value="2"/>
</dbReference>
<dbReference type="Proteomes" id="UP001058860">
    <property type="component" value="Chromosome"/>
</dbReference>
<name>A0ABY5PHA1_9ACTN</name>
<dbReference type="RefSeq" id="WP_353864275.1">
    <property type="nucleotide sequence ID" value="NZ_CP088295.1"/>
</dbReference>
<dbReference type="Gene3D" id="2.60.40.10">
    <property type="entry name" value="Immunoglobulins"/>
    <property type="match status" value="2"/>
</dbReference>
<protein>
    <submittedName>
        <fullName evidence="4">Fibronectin type III domain-containing protein</fullName>
    </submittedName>
</protein>
<gene>
    <name evidence="4" type="ORF">LRS13_24445</name>
</gene>
<evidence type="ECO:0000313" key="5">
    <source>
        <dbReference type="Proteomes" id="UP001058860"/>
    </source>
</evidence>
<dbReference type="InterPro" id="IPR003961">
    <property type="entry name" value="FN3_dom"/>
</dbReference>
<accession>A0ABY5PHA1</accession>
<feature type="chain" id="PRO_5045228768" evidence="2">
    <location>
        <begin position="21"/>
        <end position="417"/>
    </location>
</feature>